<gene>
    <name evidence="1" type="ORF">A3B21_04195</name>
</gene>
<comment type="caution">
    <text evidence="1">The sequence shown here is derived from an EMBL/GenBank/DDBJ whole genome shotgun (WGS) entry which is preliminary data.</text>
</comment>
<name>A0A1F7UTH5_9BACT</name>
<accession>A0A1F7UTH5</accession>
<reference evidence="1 2" key="1">
    <citation type="journal article" date="2016" name="Nat. Commun.">
        <title>Thousands of microbial genomes shed light on interconnected biogeochemical processes in an aquifer system.</title>
        <authorList>
            <person name="Anantharaman K."/>
            <person name="Brown C.T."/>
            <person name="Hug L.A."/>
            <person name="Sharon I."/>
            <person name="Castelle C.J."/>
            <person name="Probst A.J."/>
            <person name="Thomas B.C."/>
            <person name="Singh A."/>
            <person name="Wilkins M.J."/>
            <person name="Karaoz U."/>
            <person name="Brodie E.L."/>
            <person name="Williams K.H."/>
            <person name="Hubbard S.S."/>
            <person name="Banfield J.F."/>
        </authorList>
    </citation>
    <scope>NUCLEOTIDE SEQUENCE [LARGE SCALE GENOMIC DNA]</scope>
</reference>
<dbReference type="STRING" id="1802401.A3B21_04195"/>
<dbReference type="Proteomes" id="UP000176897">
    <property type="component" value="Unassembled WGS sequence"/>
</dbReference>
<sequence>MTKEEVSDRLYAIAKELGNLGYDPEHQDKVSALKEEREALQDRFSRLLYHEVSLEVQIAASLPGGE</sequence>
<evidence type="ECO:0000313" key="1">
    <source>
        <dbReference type="EMBL" id="OGL81591.1"/>
    </source>
</evidence>
<protein>
    <submittedName>
        <fullName evidence="1">Uncharacterized protein</fullName>
    </submittedName>
</protein>
<proteinExistence type="predicted"/>
<dbReference type="EMBL" id="MGEJ01000004">
    <property type="protein sequence ID" value="OGL81591.1"/>
    <property type="molecule type" value="Genomic_DNA"/>
</dbReference>
<organism evidence="1 2">
    <name type="scientific">Candidatus Uhrbacteria bacterium RIFCSPLOWO2_01_FULL_47_24</name>
    <dbReference type="NCBI Taxonomy" id="1802401"/>
    <lineage>
        <taxon>Bacteria</taxon>
        <taxon>Candidatus Uhriibacteriota</taxon>
    </lineage>
</organism>
<dbReference type="AlphaFoldDB" id="A0A1F7UTH5"/>
<evidence type="ECO:0000313" key="2">
    <source>
        <dbReference type="Proteomes" id="UP000176897"/>
    </source>
</evidence>